<reference evidence="2" key="1">
    <citation type="submission" date="2017-12" db="EMBL/GenBank/DDBJ databases">
        <title>Proteomic analysis during desiccation recovery on Hymenophyllum caudiculatum, a desiccation tolerant filmy fern.</title>
        <authorList>
            <person name="Garces M."/>
            <person name="Traipi E."/>
            <person name="Huentecol T."/>
            <person name="Claverol S."/>
            <person name="Lukens L."/>
            <person name="Margreaves W."/>
            <person name="Bravo L."/>
        </authorList>
    </citation>
    <scope>NUCLEOTIDE SEQUENCE</scope>
</reference>
<dbReference type="Pfam" id="PF04525">
    <property type="entry name" value="LOR"/>
    <property type="match status" value="1"/>
</dbReference>
<name>A0A2P1JJ67_9MONI</name>
<accession>A0A2P1JJ67</accession>
<organism evidence="2">
    <name type="scientific">Hymenophyllum caudiculatum</name>
    <dbReference type="NCBI Taxonomy" id="295381"/>
    <lineage>
        <taxon>Eukaryota</taxon>
        <taxon>Viridiplantae</taxon>
        <taxon>Streptophyta</taxon>
        <taxon>Embryophyta</taxon>
        <taxon>Tracheophyta</taxon>
        <taxon>Polypodiopsida</taxon>
        <taxon>Polypodiidae</taxon>
        <taxon>Hymenophyllales</taxon>
        <taxon>Hymenophyllaceae</taxon>
        <taxon>Hymenophylloideae</taxon>
        <taxon>Hymenophyllum</taxon>
    </lineage>
</organism>
<dbReference type="PANTHER" id="PTHR31087:SF85">
    <property type="entry name" value="PROTEIN LURP-ONE-RELATED 7"/>
    <property type="match status" value="1"/>
</dbReference>
<protein>
    <submittedName>
        <fullName evidence="2">LURP-one-related 15 protein</fullName>
    </submittedName>
</protein>
<dbReference type="AlphaFoldDB" id="A0A2P1JJ67"/>
<evidence type="ECO:0000313" key="2">
    <source>
        <dbReference type="EMBL" id="AVN99032.1"/>
    </source>
</evidence>
<dbReference type="EMBL" id="MG661842">
    <property type="protein sequence ID" value="AVN99032.1"/>
    <property type="molecule type" value="mRNA"/>
</dbReference>
<dbReference type="PANTHER" id="PTHR31087">
    <property type="match status" value="1"/>
</dbReference>
<comment type="similarity">
    <text evidence="1">Belongs to the LOR family.</text>
</comment>
<sequence length="194" mass="21553">MSYGDDGSSCPVVDQQYCAPFPVELTISKNAASLSGDSYHICDPDGNVLFKMDGHAFSVRDKCVLLDPQGGPVLCAHKKLISTHHRWEVFSGDQYENKLFYLRKAKVIQFKTHLDVVLTGNDNDDCPDYTIKGNFGEREGQILRGDVVIAEMKRKYSVGNVLLDKHTFITAVSPGTDQAFIAALVVIMDDIHRD</sequence>
<proteinExistence type="evidence at transcript level"/>
<dbReference type="InterPro" id="IPR025659">
    <property type="entry name" value="Tubby-like_C"/>
</dbReference>
<dbReference type="SUPFAM" id="SSF54518">
    <property type="entry name" value="Tubby C-terminal domain-like"/>
    <property type="match status" value="1"/>
</dbReference>
<dbReference type="InterPro" id="IPR007612">
    <property type="entry name" value="LOR"/>
</dbReference>
<evidence type="ECO:0000256" key="1">
    <source>
        <dbReference type="ARBA" id="ARBA00005437"/>
    </source>
</evidence>
<dbReference type="InterPro" id="IPR038595">
    <property type="entry name" value="LOR_sf"/>
</dbReference>
<dbReference type="Gene3D" id="2.40.160.200">
    <property type="entry name" value="LURP1-related"/>
    <property type="match status" value="1"/>
</dbReference>